<evidence type="ECO:0000259" key="7">
    <source>
        <dbReference type="Pfam" id="PF24986"/>
    </source>
</evidence>
<dbReference type="InterPro" id="IPR011033">
    <property type="entry name" value="PRC_barrel-like_sf"/>
</dbReference>
<evidence type="ECO:0000256" key="5">
    <source>
        <dbReference type="HAMAP-Rule" id="MF_00014"/>
    </source>
</evidence>
<dbReference type="AlphaFoldDB" id="A0A7W2AJP8"/>
<dbReference type="GO" id="GO:0006364">
    <property type="term" value="P:rRNA processing"/>
    <property type="evidence" value="ECO:0007669"/>
    <property type="project" value="UniProtKB-UniRule"/>
</dbReference>
<evidence type="ECO:0000259" key="6">
    <source>
        <dbReference type="Pfam" id="PF01782"/>
    </source>
</evidence>
<protein>
    <recommendedName>
        <fullName evidence="5">Ribosome maturation factor RimM</fullName>
    </recommendedName>
</protein>
<dbReference type="GO" id="GO:0005840">
    <property type="term" value="C:ribosome"/>
    <property type="evidence" value="ECO:0007669"/>
    <property type="project" value="InterPro"/>
</dbReference>
<feature type="domain" description="Ribosome maturation factor RimM PRC barrel" evidence="7">
    <location>
        <begin position="119"/>
        <end position="187"/>
    </location>
</feature>
<name>A0A7W2AJP8_9BACL</name>
<dbReference type="InterPro" id="IPR009000">
    <property type="entry name" value="Transl_B-barrel_sf"/>
</dbReference>
<dbReference type="EMBL" id="JACEIP010000026">
    <property type="protein sequence ID" value="MBA4544019.1"/>
    <property type="molecule type" value="Genomic_DNA"/>
</dbReference>
<evidence type="ECO:0000313" key="8">
    <source>
        <dbReference type="EMBL" id="MBA4544019.1"/>
    </source>
</evidence>
<organism evidence="8 9">
    <name type="scientific">Thermoactinomyces daqus</name>
    <dbReference type="NCBI Taxonomy" id="1329516"/>
    <lineage>
        <taxon>Bacteria</taxon>
        <taxon>Bacillati</taxon>
        <taxon>Bacillota</taxon>
        <taxon>Bacilli</taxon>
        <taxon>Bacillales</taxon>
        <taxon>Thermoactinomycetaceae</taxon>
        <taxon>Thermoactinomyces</taxon>
    </lineage>
</organism>
<keyword evidence="1 5" id="KW-0963">Cytoplasm</keyword>
<evidence type="ECO:0000256" key="3">
    <source>
        <dbReference type="ARBA" id="ARBA00022552"/>
    </source>
</evidence>
<accession>A0A7W2AJP8</accession>
<comment type="domain">
    <text evidence="5">The PRC barrel domain binds ribosomal protein uS19.</text>
</comment>
<dbReference type="SUPFAM" id="SSF50447">
    <property type="entry name" value="Translation proteins"/>
    <property type="match status" value="1"/>
</dbReference>
<dbReference type="Proteomes" id="UP000530514">
    <property type="component" value="Unassembled WGS sequence"/>
</dbReference>
<dbReference type="GO" id="GO:0005737">
    <property type="term" value="C:cytoplasm"/>
    <property type="evidence" value="ECO:0007669"/>
    <property type="project" value="UniProtKB-SubCell"/>
</dbReference>
<comment type="subunit">
    <text evidence="5">Binds ribosomal protein uS19.</text>
</comment>
<keyword evidence="2 5" id="KW-0690">Ribosome biogenesis</keyword>
<dbReference type="InterPro" id="IPR011961">
    <property type="entry name" value="RimM"/>
</dbReference>
<comment type="similarity">
    <text evidence="5">Belongs to the RimM family.</text>
</comment>
<feature type="domain" description="RimM N-terminal" evidence="6">
    <location>
        <begin position="21"/>
        <end position="105"/>
    </location>
</feature>
<dbReference type="InterPro" id="IPR036976">
    <property type="entry name" value="RimM_N_sf"/>
</dbReference>
<dbReference type="Pfam" id="PF24986">
    <property type="entry name" value="PRC_RimM"/>
    <property type="match status" value="1"/>
</dbReference>
<comment type="caution">
    <text evidence="8">The sequence shown here is derived from an EMBL/GenBank/DDBJ whole genome shotgun (WGS) entry which is preliminary data.</text>
</comment>
<evidence type="ECO:0000256" key="4">
    <source>
        <dbReference type="ARBA" id="ARBA00023186"/>
    </source>
</evidence>
<dbReference type="PANTHER" id="PTHR33692:SF1">
    <property type="entry name" value="RIBOSOME MATURATION FACTOR RIMM"/>
    <property type="match status" value="1"/>
</dbReference>
<comment type="function">
    <text evidence="5">An accessory protein needed during the final step in the assembly of 30S ribosomal subunit, possibly for assembly of the head region. Essential for efficient processing of 16S rRNA. May be needed both before and after RbfA during the maturation of 16S rRNA. It has affinity for free ribosomal 30S subunits but not for 70S ribosomes.</text>
</comment>
<proteinExistence type="inferred from homology"/>
<keyword evidence="4 5" id="KW-0143">Chaperone</keyword>
<dbReference type="SUPFAM" id="SSF50346">
    <property type="entry name" value="PRC-barrel domain"/>
    <property type="match status" value="1"/>
</dbReference>
<dbReference type="HAMAP" id="MF_00014">
    <property type="entry name" value="Ribosome_mat_RimM"/>
    <property type="match status" value="1"/>
</dbReference>
<evidence type="ECO:0000256" key="1">
    <source>
        <dbReference type="ARBA" id="ARBA00022490"/>
    </source>
</evidence>
<evidence type="ECO:0000313" key="9">
    <source>
        <dbReference type="Proteomes" id="UP000530514"/>
    </source>
</evidence>
<dbReference type="RefSeq" id="WP_052153968.1">
    <property type="nucleotide sequence ID" value="NZ_JACEIP010000026.1"/>
</dbReference>
<dbReference type="Gene3D" id="2.30.30.240">
    <property type="entry name" value="PRC-barrel domain"/>
    <property type="match status" value="1"/>
</dbReference>
<keyword evidence="9" id="KW-1185">Reference proteome</keyword>
<evidence type="ECO:0000256" key="2">
    <source>
        <dbReference type="ARBA" id="ARBA00022517"/>
    </source>
</evidence>
<keyword evidence="3 5" id="KW-0698">rRNA processing</keyword>
<dbReference type="GO" id="GO:0043022">
    <property type="term" value="F:ribosome binding"/>
    <property type="evidence" value="ECO:0007669"/>
    <property type="project" value="InterPro"/>
</dbReference>
<dbReference type="GO" id="GO:0042274">
    <property type="term" value="P:ribosomal small subunit biogenesis"/>
    <property type="evidence" value="ECO:0007669"/>
    <property type="project" value="UniProtKB-UniRule"/>
</dbReference>
<dbReference type="Gene3D" id="2.40.30.60">
    <property type="entry name" value="RimM"/>
    <property type="match status" value="1"/>
</dbReference>
<gene>
    <name evidence="5 8" type="primary">rimM</name>
    <name evidence="8" type="ORF">H1164_14120</name>
</gene>
<dbReference type="InterPro" id="IPR056792">
    <property type="entry name" value="PRC_RimM"/>
</dbReference>
<dbReference type="Pfam" id="PF01782">
    <property type="entry name" value="RimM"/>
    <property type="match status" value="1"/>
</dbReference>
<reference evidence="8 9" key="1">
    <citation type="submission" date="2020-07" db="EMBL/GenBank/DDBJ databases">
        <authorList>
            <person name="Feng H."/>
        </authorList>
    </citation>
    <scope>NUCLEOTIDE SEQUENCE [LARGE SCALE GENOMIC DNA]</scope>
    <source>
        <strain evidence="9">s-11</strain>
    </source>
</reference>
<comment type="subcellular location">
    <subcellularLocation>
        <location evidence="5">Cytoplasm</location>
    </subcellularLocation>
</comment>
<sequence>MGENRLNHRKGGDFGSGYLNVGRIVGTHGIRGEVRVLCDTDFPELRFAPGNRLLLLRSDLNEPLPLTVEKSRPHKSALLVKFQEWNSINEAEVYKNSRLVVPKEDLAPLNEEEGEFYFHQIIGCEVITTEGRKIGKVKEILPLPANDVWVVRSDDQDKEILLPYIEPIVKDVDLQRQQITIQWMEGLD</sequence>
<dbReference type="InterPro" id="IPR002676">
    <property type="entry name" value="RimM_N"/>
</dbReference>
<dbReference type="PANTHER" id="PTHR33692">
    <property type="entry name" value="RIBOSOME MATURATION FACTOR RIMM"/>
    <property type="match status" value="1"/>
</dbReference>
<dbReference type="OrthoDB" id="9810331at2"/>
<dbReference type="NCBIfam" id="TIGR02273">
    <property type="entry name" value="16S_RimM"/>
    <property type="match status" value="1"/>
</dbReference>